<dbReference type="PANTHER" id="PTHR30273:SF2">
    <property type="entry name" value="PROTEIN FECR"/>
    <property type="match status" value="1"/>
</dbReference>
<feature type="domain" description="FecR protein" evidence="1">
    <location>
        <begin position="8"/>
        <end position="101"/>
    </location>
</feature>
<dbReference type="Gene3D" id="3.55.50.30">
    <property type="match status" value="1"/>
</dbReference>
<evidence type="ECO:0000259" key="1">
    <source>
        <dbReference type="Pfam" id="PF04773"/>
    </source>
</evidence>
<evidence type="ECO:0000313" key="3">
    <source>
        <dbReference type="Proteomes" id="UP000627292"/>
    </source>
</evidence>
<reference evidence="2" key="1">
    <citation type="journal article" date="2014" name="Int. J. Syst. Evol. Microbiol.">
        <title>Complete genome sequence of Corynebacterium casei LMG S-19264T (=DSM 44701T), isolated from a smear-ripened cheese.</title>
        <authorList>
            <consortium name="US DOE Joint Genome Institute (JGI-PGF)"/>
            <person name="Walter F."/>
            <person name="Albersmeier A."/>
            <person name="Kalinowski J."/>
            <person name="Ruckert C."/>
        </authorList>
    </citation>
    <scope>NUCLEOTIDE SEQUENCE</scope>
    <source>
        <strain evidence="2">CGMCC 1.15290</strain>
    </source>
</reference>
<dbReference type="Pfam" id="PF04773">
    <property type="entry name" value="FecR"/>
    <property type="match status" value="1"/>
</dbReference>
<name>A0A917IZ95_9BACT</name>
<sequence length="240" mass="26456">MHPVVMQQLSTGVGQRKLIKLADGTQVWISPGSTLQYPQTFNREKREITITGEVFIKVAPSATHPFVIHSNGIATQTDGEADFTVQAYGNEAYAAVTMVKGNAAVAVTDTASSTVVNSSDLPADAVKQTMLQANERAIFVREELVIVKQKFASADRHMQGRVNGSYEFWGMPAVEVLKEVQRQYSEPVELRGNYYNCKYYGELKAQAPLEKFLKLFAESINAGLTKEDGVWIVNTKGCSK</sequence>
<reference evidence="2" key="2">
    <citation type="submission" date="2020-09" db="EMBL/GenBank/DDBJ databases">
        <authorList>
            <person name="Sun Q."/>
            <person name="Zhou Y."/>
        </authorList>
    </citation>
    <scope>NUCLEOTIDE SEQUENCE</scope>
    <source>
        <strain evidence="2">CGMCC 1.15290</strain>
    </source>
</reference>
<accession>A0A917IZ95</accession>
<gene>
    <name evidence="2" type="ORF">GCM10011379_22870</name>
</gene>
<evidence type="ECO:0000313" key="2">
    <source>
        <dbReference type="EMBL" id="GGH67513.1"/>
    </source>
</evidence>
<proteinExistence type="predicted"/>
<dbReference type="GO" id="GO:0016989">
    <property type="term" value="F:sigma factor antagonist activity"/>
    <property type="evidence" value="ECO:0007669"/>
    <property type="project" value="TreeGrafter"/>
</dbReference>
<dbReference type="EMBL" id="BMIB01000002">
    <property type="protein sequence ID" value="GGH67513.1"/>
    <property type="molecule type" value="Genomic_DNA"/>
</dbReference>
<keyword evidence="3" id="KW-1185">Reference proteome</keyword>
<dbReference type="InterPro" id="IPR012373">
    <property type="entry name" value="Ferrdict_sens_TM"/>
</dbReference>
<dbReference type="Gene3D" id="2.60.120.1440">
    <property type="match status" value="1"/>
</dbReference>
<protein>
    <recommendedName>
        <fullName evidence="1">FecR protein domain-containing protein</fullName>
    </recommendedName>
</protein>
<dbReference type="AlphaFoldDB" id="A0A917IZ95"/>
<dbReference type="PANTHER" id="PTHR30273">
    <property type="entry name" value="PERIPLASMIC SIGNAL SENSOR AND SIGMA FACTOR ACTIVATOR FECR-RELATED"/>
    <property type="match status" value="1"/>
</dbReference>
<dbReference type="Proteomes" id="UP000627292">
    <property type="component" value="Unassembled WGS sequence"/>
</dbReference>
<organism evidence="2 3">
    <name type="scientific">Filimonas zeae</name>
    <dbReference type="NCBI Taxonomy" id="1737353"/>
    <lineage>
        <taxon>Bacteria</taxon>
        <taxon>Pseudomonadati</taxon>
        <taxon>Bacteroidota</taxon>
        <taxon>Chitinophagia</taxon>
        <taxon>Chitinophagales</taxon>
        <taxon>Chitinophagaceae</taxon>
        <taxon>Filimonas</taxon>
    </lineage>
</organism>
<dbReference type="InterPro" id="IPR006860">
    <property type="entry name" value="FecR"/>
</dbReference>
<comment type="caution">
    <text evidence="2">The sequence shown here is derived from an EMBL/GenBank/DDBJ whole genome shotgun (WGS) entry which is preliminary data.</text>
</comment>